<dbReference type="SUPFAM" id="SSF57959">
    <property type="entry name" value="Leucine zipper domain"/>
    <property type="match status" value="1"/>
</dbReference>
<keyword evidence="1" id="KW-0175">Coiled coil</keyword>
<dbReference type="AlphaFoldDB" id="A0A1Y2BYU9"/>
<evidence type="ECO:0000313" key="4">
    <source>
        <dbReference type="Proteomes" id="UP000193642"/>
    </source>
</evidence>
<dbReference type="Proteomes" id="UP000193642">
    <property type="component" value="Unassembled WGS sequence"/>
</dbReference>
<name>A0A1Y2BYU9_9FUNG</name>
<proteinExistence type="predicted"/>
<evidence type="ECO:0000256" key="2">
    <source>
        <dbReference type="SAM" id="MobiDB-lite"/>
    </source>
</evidence>
<dbReference type="CDD" id="cd14688">
    <property type="entry name" value="bZIP_YAP"/>
    <property type="match status" value="1"/>
</dbReference>
<feature type="region of interest" description="Disordered" evidence="2">
    <location>
        <begin position="1"/>
        <end position="24"/>
    </location>
</feature>
<sequence>MNPPVSQPNSEPVNRNKLPETEANVTKRTLQLREAQRVHREKKLRHLKDMEDTIAQLREENKEVQSLRETVKALQFELSLLKGSLTCVVCSVPLTSTVQARQVDAKLDQAKVCNGVMDTPSSGSESVVTGVSCSPATVSPESDRFDYQMTELDTFLSTVVPKMITSEELYGPLEVDAGRLLIRTIPSLKGSSDPDRMFDLIVVRLFFIGYGRS</sequence>
<dbReference type="EMBL" id="MCGO01000037">
    <property type="protein sequence ID" value="ORY39817.1"/>
    <property type="molecule type" value="Genomic_DNA"/>
</dbReference>
<accession>A0A1Y2BYU9</accession>
<gene>
    <name evidence="3" type="ORF">BCR33DRAFT_376177</name>
</gene>
<dbReference type="OrthoDB" id="2593073at2759"/>
<evidence type="ECO:0008006" key="5">
    <source>
        <dbReference type="Google" id="ProtNLM"/>
    </source>
</evidence>
<comment type="caution">
    <text evidence="3">The sequence shown here is derived from an EMBL/GenBank/DDBJ whole genome shotgun (WGS) entry which is preliminary data.</text>
</comment>
<keyword evidence="4" id="KW-1185">Reference proteome</keyword>
<dbReference type="Gene3D" id="1.20.5.170">
    <property type="match status" value="1"/>
</dbReference>
<evidence type="ECO:0000313" key="3">
    <source>
        <dbReference type="EMBL" id="ORY39817.1"/>
    </source>
</evidence>
<evidence type="ECO:0000256" key="1">
    <source>
        <dbReference type="SAM" id="Coils"/>
    </source>
</evidence>
<feature type="coiled-coil region" evidence="1">
    <location>
        <begin position="40"/>
        <end position="77"/>
    </location>
</feature>
<protein>
    <recommendedName>
        <fullName evidence="5">BZIP domain-containing protein</fullName>
    </recommendedName>
</protein>
<dbReference type="GO" id="GO:0003700">
    <property type="term" value="F:DNA-binding transcription factor activity"/>
    <property type="evidence" value="ECO:0007669"/>
    <property type="project" value="InterPro"/>
</dbReference>
<dbReference type="InterPro" id="IPR046347">
    <property type="entry name" value="bZIP_sf"/>
</dbReference>
<reference evidence="3 4" key="1">
    <citation type="submission" date="2016-07" db="EMBL/GenBank/DDBJ databases">
        <title>Pervasive Adenine N6-methylation of Active Genes in Fungi.</title>
        <authorList>
            <consortium name="DOE Joint Genome Institute"/>
            <person name="Mondo S.J."/>
            <person name="Dannebaum R.O."/>
            <person name="Kuo R.C."/>
            <person name="Labutti K."/>
            <person name="Haridas S."/>
            <person name="Kuo A."/>
            <person name="Salamov A."/>
            <person name="Ahrendt S.R."/>
            <person name="Lipzen A."/>
            <person name="Sullivan W."/>
            <person name="Andreopoulos W.B."/>
            <person name="Clum A."/>
            <person name="Lindquist E."/>
            <person name="Daum C."/>
            <person name="Ramamoorthy G.K."/>
            <person name="Gryganskyi A."/>
            <person name="Culley D."/>
            <person name="Magnuson J.K."/>
            <person name="James T.Y."/>
            <person name="O'Malley M.A."/>
            <person name="Stajich J.E."/>
            <person name="Spatafora J.W."/>
            <person name="Visel A."/>
            <person name="Grigoriev I.V."/>
        </authorList>
    </citation>
    <scope>NUCLEOTIDE SEQUENCE [LARGE SCALE GENOMIC DNA]</scope>
    <source>
        <strain evidence="3 4">JEL800</strain>
    </source>
</reference>
<organism evidence="3 4">
    <name type="scientific">Rhizoclosmatium globosum</name>
    <dbReference type="NCBI Taxonomy" id="329046"/>
    <lineage>
        <taxon>Eukaryota</taxon>
        <taxon>Fungi</taxon>
        <taxon>Fungi incertae sedis</taxon>
        <taxon>Chytridiomycota</taxon>
        <taxon>Chytridiomycota incertae sedis</taxon>
        <taxon>Chytridiomycetes</taxon>
        <taxon>Chytridiales</taxon>
        <taxon>Chytriomycetaceae</taxon>
        <taxon>Rhizoclosmatium</taxon>
    </lineage>
</organism>